<feature type="signal peptide" evidence="1">
    <location>
        <begin position="1"/>
        <end position="22"/>
    </location>
</feature>
<accession>A0ABQ3XRN7</accession>
<reference evidence="2 3" key="1">
    <citation type="submission" date="2021-01" db="EMBL/GenBank/DDBJ databases">
        <title>Whole genome shotgun sequence of Actinoplanes couchii NBRC 106145.</title>
        <authorList>
            <person name="Komaki H."/>
            <person name="Tamura T."/>
        </authorList>
    </citation>
    <scope>NUCLEOTIDE SEQUENCE [LARGE SCALE GENOMIC DNA]</scope>
    <source>
        <strain evidence="2 3">NBRC 106145</strain>
    </source>
</reference>
<evidence type="ECO:0000256" key="1">
    <source>
        <dbReference type="SAM" id="SignalP"/>
    </source>
</evidence>
<evidence type="ECO:0000313" key="2">
    <source>
        <dbReference type="EMBL" id="GID61179.1"/>
    </source>
</evidence>
<keyword evidence="3" id="KW-1185">Reference proteome</keyword>
<comment type="caution">
    <text evidence="2">The sequence shown here is derived from an EMBL/GenBank/DDBJ whole genome shotgun (WGS) entry which is preliminary data.</text>
</comment>
<feature type="chain" id="PRO_5047045797" description="Lipoprotein" evidence="1">
    <location>
        <begin position="23"/>
        <end position="166"/>
    </location>
</feature>
<evidence type="ECO:0000313" key="3">
    <source>
        <dbReference type="Proteomes" id="UP000612282"/>
    </source>
</evidence>
<evidence type="ECO:0008006" key="4">
    <source>
        <dbReference type="Google" id="ProtNLM"/>
    </source>
</evidence>
<name>A0ABQ3XRN7_9ACTN</name>
<organism evidence="2 3">
    <name type="scientific">Actinoplanes couchii</name>
    <dbReference type="NCBI Taxonomy" id="403638"/>
    <lineage>
        <taxon>Bacteria</taxon>
        <taxon>Bacillati</taxon>
        <taxon>Actinomycetota</taxon>
        <taxon>Actinomycetes</taxon>
        <taxon>Micromonosporales</taxon>
        <taxon>Micromonosporaceae</taxon>
        <taxon>Actinoplanes</taxon>
    </lineage>
</organism>
<dbReference type="PROSITE" id="PS51257">
    <property type="entry name" value="PROKAR_LIPOPROTEIN"/>
    <property type="match status" value="1"/>
</dbReference>
<dbReference type="RefSeq" id="WP_203808893.1">
    <property type="nucleotide sequence ID" value="NZ_BAAAQE010000050.1"/>
</dbReference>
<gene>
    <name evidence="2" type="ORF">Aco03nite_095830</name>
</gene>
<proteinExistence type="predicted"/>
<dbReference type="Proteomes" id="UP000612282">
    <property type="component" value="Unassembled WGS sequence"/>
</dbReference>
<protein>
    <recommendedName>
        <fullName evidence="4">Lipoprotein</fullName>
    </recommendedName>
</protein>
<keyword evidence="1" id="KW-0732">Signal</keyword>
<sequence>MSRTLWCAALTVIVALSAGCDASDPGPRTDGYQLPAGESWAEQRKLAESILAGYPATASPSQDLRGTAIESATVDPAGTTMVVTFTGVPDPAASPCGADYAAEAVESAEAVVVIILEQRHAYDEICTGLGMTRTATLHLSQPLADRAVLDLPQSPPITVSAAPSPS</sequence>
<dbReference type="EMBL" id="BOMG01000120">
    <property type="protein sequence ID" value="GID61179.1"/>
    <property type="molecule type" value="Genomic_DNA"/>
</dbReference>